<keyword evidence="3" id="KW-1185">Reference proteome</keyword>
<feature type="compositionally biased region" description="Low complexity" evidence="1">
    <location>
        <begin position="357"/>
        <end position="374"/>
    </location>
</feature>
<dbReference type="Pfam" id="PF14009">
    <property type="entry name" value="PADRE"/>
    <property type="match status" value="1"/>
</dbReference>
<proteinExistence type="predicted"/>
<organism evidence="2 3">
    <name type="scientific">Sphagnum troendelagicum</name>
    <dbReference type="NCBI Taxonomy" id="128251"/>
    <lineage>
        <taxon>Eukaryota</taxon>
        <taxon>Viridiplantae</taxon>
        <taxon>Streptophyta</taxon>
        <taxon>Embryophyta</taxon>
        <taxon>Bryophyta</taxon>
        <taxon>Sphagnophytina</taxon>
        <taxon>Sphagnopsida</taxon>
        <taxon>Sphagnales</taxon>
        <taxon>Sphagnaceae</taxon>
        <taxon>Sphagnum</taxon>
    </lineage>
</organism>
<accession>A0ABP0TXP8</accession>
<evidence type="ECO:0000313" key="3">
    <source>
        <dbReference type="Proteomes" id="UP001497512"/>
    </source>
</evidence>
<feature type="region of interest" description="Disordered" evidence="1">
    <location>
        <begin position="344"/>
        <end position="374"/>
    </location>
</feature>
<dbReference type="Proteomes" id="UP001497512">
    <property type="component" value="Chromosome 16"/>
</dbReference>
<feature type="region of interest" description="Disordered" evidence="1">
    <location>
        <begin position="98"/>
        <end position="134"/>
    </location>
</feature>
<sequence>MGNSALQCVSDQWRAARLVYPDGHVESLPAKSCTVAELLQKLPRHGARAGVTSPSCSRDHYFFVCNGSPLILKNRMPPDAKFDPDQTYFLCVIPAGGRAAPHDPSGPRPLTASDSASRKRIQSSQQEEDSSTAATHVAAIRFKSSRVAGRANATPGRRVPSVVRAGIDVAADGRESRRSSRSLSSCSQASSRRVFDSAQATTMSWVSASKAHRPAGLVEELHKINNITVDQKQRQQWTSTKLLFFRRFLAVVVRRQPGAAVSNLSSKAAAGGSIKLLQSSSRRHMRSSGVDAADQKVVALEYKNSSVQTISPRDPAAAGMIKSCISISAISSSNVQRLDQSYATSVGKRGSHGYRPTSTSRLRGSRSRAGGSSSAWKPMLQSISEVTVAVEFDRQAATTWACSNSSDRRRRDAAAAVYHHIKRVKSSTTDVGQADNIFCYSSNHIKSSLHS</sequence>
<evidence type="ECO:0000313" key="2">
    <source>
        <dbReference type="EMBL" id="CAK9207757.1"/>
    </source>
</evidence>
<evidence type="ECO:0000256" key="1">
    <source>
        <dbReference type="SAM" id="MobiDB-lite"/>
    </source>
</evidence>
<protein>
    <submittedName>
        <fullName evidence="2">Uncharacterized protein</fullName>
    </submittedName>
</protein>
<reference evidence="2" key="1">
    <citation type="submission" date="2024-02" db="EMBL/GenBank/DDBJ databases">
        <authorList>
            <consortium name="ELIXIR-Norway"/>
            <consortium name="Elixir Norway"/>
        </authorList>
    </citation>
    <scope>NUCLEOTIDE SEQUENCE</scope>
</reference>
<name>A0ABP0TXP8_9BRYO</name>
<dbReference type="EMBL" id="OZ019908">
    <property type="protein sequence ID" value="CAK9207757.1"/>
    <property type="molecule type" value="Genomic_DNA"/>
</dbReference>
<gene>
    <name evidence="2" type="ORF">CSSPTR1EN2_LOCUS8966</name>
</gene>
<dbReference type="InterPro" id="IPR025322">
    <property type="entry name" value="PADRE_dom"/>
</dbReference>